<organism evidence="2 3">
    <name type="scientific">Nesidiocoris tenuis</name>
    <dbReference type="NCBI Taxonomy" id="355587"/>
    <lineage>
        <taxon>Eukaryota</taxon>
        <taxon>Metazoa</taxon>
        <taxon>Ecdysozoa</taxon>
        <taxon>Arthropoda</taxon>
        <taxon>Hexapoda</taxon>
        <taxon>Insecta</taxon>
        <taxon>Pterygota</taxon>
        <taxon>Neoptera</taxon>
        <taxon>Paraneoptera</taxon>
        <taxon>Hemiptera</taxon>
        <taxon>Heteroptera</taxon>
        <taxon>Panheteroptera</taxon>
        <taxon>Cimicomorpha</taxon>
        <taxon>Miridae</taxon>
        <taxon>Dicyphina</taxon>
        <taxon>Nesidiocoris</taxon>
    </lineage>
</organism>
<feature type="region of interest" description="Disordered" evidence="1">
    <location>
        <begin position="1"/>
        <end position="72"/>
    </location>
</feature>
<sequence length="72" mass="7216">MGVVLFDPGSGGGVGDRSMGDGDRGVSDGGDRSRVTGQERLCQGSGVGEGRAEELAIGDSQEGGNGDEFLKN</sequence>
<gene>
    <name evidence="2" type="ORF">NTEN_LOCUS19730</name>
</gene>
<feature type="compositionally biased region" description="Basic and acidic residues" evidence="1">
    <location>
        <begin position="18"/>
        <end position="34"/>
    </location>
</feature>
<proteinExistence type="predicted"/>
<evidence type="ECO:0000313" key="2">
    <source>
        <dbReference type="EMBL" id="CAB0015390.1"/>
    </source>
</evidence>
<dbReference type="AlphaFoldDB" id="A0A6H5HF37"/>
<protein>
    <submittedName>
        <fullName evidence="2">Uncharacterized protein</fullName>
    </submittedName>
</protein>
<keyword evidence="3" id="KW-1185">Reference proteome</keyword>
<feature type="non-terminal residue" evidence="2">
    <location>
        <position position="1"/>
    </location>
</feature>
<dbReference type="EMBL" id="CADCXU010028996">
    <property type="protein sequence ID" value="CAB0015390.1"/>
    <property type="molecule type" value="Genomic_DNA"/>
</dbReference>
<evidence type="ECO:0000256" key="1">
    <source>
        <dbReference type="SAM" id="MobiDB-lite"/>
    </source>
</evidence>
<reference evidence="2 3" key="1">
    <citation type="submission" date="2020-02" db="EMBL/GenBank/DDBJ databases">
        <authorList>
            <person name="Ferguson B K."/>
        </authorList>
    </citation>
    <scope>NUCLEOTIDE SEQUENCE [LARGE SCALE GENOMIC DNA]</scope>
</reference>
<accession>A0A6H5HF37</accession>
<dbReference type="Proteomes" id="UP000479000">
    <property type="component" value="Unassembled WGS sequence"/>
</dbReference>
<name>A0A6H5HF37_9HEMI</name>
<evidence type="ECO:0000313" key="3">
    <source>
        <dbReference type="Proteomes" id="UP000479000"/>
    </source>
</evidence>
<feature type="non-terminal residue" evidence="2">
    <location>
        <position position="72"/>
    </location>
</feature>